<sequence>MAENKEEQEMSFLDHLEELRWHIMRGVGSIFIFSVIAFLSKSFVFNVIILGPSRLDFPTYQWLCELSHYMNTDALCIQSLPFTIQSRTMTGQFAMHIMSSVVIGLIFAFPYTFWEVWRFVKPALYDNEQSATTGATFFVSFLFIVGILFGYYIVSPLAINFLSNYQIDETVLNEFDISSYISTLSMIVLSSGVMFQLPMVVFVLSKSDLVTPESMKDYRRHAIVIILIISAIITPPDPITQILIAGPIMLLYEISIHISARVLKRKEKAAKKALRKI</sequence>
<dbReference type="PRINTS" id="PR01840">
    <property type="entry name" value="TATCFAMILY"/>
</dbReference>
<keyword evidence="5" id="KW-1003">Cell membrane</keyword>
<evidence type="ECO:0000256" key="2">
    <source>
        <dbReference type="ARBA" id="ARBA00022692"/>
    </source>
</evidence>
<feature type="transmembrane region" description="Helical" evidence="5">
    <location>
        <begin position="217"/>
        <end position="236"/>
    </location>
</feature>
<dbReference type="GO" id="GO:0033281">
    <property type="term" value="C:TAT protein transport complex"/>
    <property type="evidence" value="ECO:0007669"/>
    <property type="project" value="UniProtKB-UniRule"/>
</dbReference>
<keyword evidence="5" id="KW-0653">Protein transport</keyword>
<keyword evidence="4 5" id="KW-0472">Membrane</keyword>
<evidence type="ECO:0000256" key="5">
    <source>
        <dbReference type="HAMAP-Rule" id="MF_00902"/>
    </source>
</evidence>
<dbReference type="RefSeq" id="WP_168881779.1">
    <property type="nucleotide sequence ID" value="NZ_JABAIL010000002.1"/>
</dbReference>
<proteinExistence type="inferred from homology"/>
<evidence type="ECO:0000256" key="4">
    <source>
        <dbReference type="ARBA" id="ARBA00023136"/>
    </source>
</evidence>
<accession>A0A7X8SJ38</accession>
<keyword evidence="7" id="KW-1185">Reference proteome</keyword>
<evidence type="ECO:0000313" key="7">
    <source>
        <dbReference type="Proteomes" id="UP000585050"/>
    </source>
</evidence>
<keyword evidence="5" id="KW-0813">Transport</keyword>
<dbReference type="HAMAP" id="MF_00902">
    <property type="entry name" value="TatC"/>
    <property type="match status" value="1"/>
</dbReference>
<organism evidence="6 7">
    <name type="scientific">Flammeovirga agarivorans</name>
    <dbReference type="NCBI Taxonomy" id="2726742"/>
    <lineage>
        <taxon>Bacteria</taxon>
        <taxon>Pseudomonadati</taxon>
        <taxon>Bacteroidota</taxon>
        <taxon>Cytophagia</taxon>
        <taxon>Cytophagales</taxon>
        <taxon>Flammeovirgaceae</taxon>
        <taxon>Flammeovirga</taxon>
    </lineage>
</organism>
<comment type="caution">
    <text evidence="6">The sequence shown here is derived from an EMBL/GenBank/DDBJ whole genome shotgun (WGS) entry which is preliminary data.</text>
</comment>
<comment type="similarity">
    <text evidence="5">Belongs to the TatC family.</text>
</comment>
<comment type="subcellular location">
    <subcellularLocation>
        <location evidence="5">Cell membrane</location>
        <topology evidence="5">Multi-pass membrane protein</topology>
    </subcellularLocation>
    <subcellularLocation>
        <location evidence="1">Membrane</location>
        <topology evidence="1">Multi-pass membrane protein</topology>
    </subcellularLocation>
</comment>
<dbReference type="InterPro" id="IPR002033">
    <property type="entry name" value="TatC"/>
</dbReference>
<keyword evidence="2 5" id="KW-0812">Transmembrane</keyword>
<dbReference type="GO" id="GO:0009977">
    <property type="term" value="F:proton motive force dependent protein transmembrane transporter activity"/>
    <property type="evidence" value="ECO:0007669"/>
    <property type="project" value="TreeGrafter"/>
</dbReference>
<evidence type="ECO:0000256" key="3">
    <source>
        <dbReference type="ARBA" id="ARBA00022989"/>
    </source>
</evidence>
<dbReference type="Proteomes" id="UP000585050">
    <property type="component" value="Unassembled WGS sequence"/>
</dbReference>
<evidence type="ECO:0000313" key="6">
    <source>
        <dbReference type="EMBL" id="NLR91077.1"/>
    </source>
</evidence>
<gene>
    <name evidence="5 6" type="primary">tatC</name>
    <name evidence="6" type="ORF">HGP29_07650</name>
</gene>
<protein>
    <recommendedName>
        <fullName evidence="5">Sec-independent protein translocase protein TatC</fullName>
    </recommendedName>
</protein>
<feature type="transmembrane region" description="Helical" evidence="5">
    <location>
        <begin position="30"/>
        <end position="50"/>
    </location>
</feature>
<dbReference type="Pfam" id="PF00902">
    <property type="entry name" value="TatC"/>
    <property type="match status" value="1"/>
</dbReference>
<dbReference type="NCBIfam" id="TIGR00945">
    <property type="entry name" value="tatC"/>
    <property type="match status" value="1"/>
</dbReference>
<comment type="function">
    <text evidence="5">Part of the twin-arginine translocation (Tat) system that transports large folded proteins containing a characteristic twin-arginine motif in their signal peptide across membranes.</text>
</comment>
<name>A0A7X8SJ38_9BACT</name>
<evidence type="ECO:0000256" key="1">
    <source>
        <dbReference type="ARBA" id="ARBA00004141"/>
    </source>
</evidence>
<comment type="subunit">
    <text evidence="5">Forms a complex with TatA.</text>
</comment>
<dbReference type="PANTHER" id="PTHR30371:SF0">
    <property type="entry name" value="SEC-INDEPENDENT PROTEIN TRANSLOCASE PROTEIN TATC, CHLOROPLASTIC-RELATED"/>
    <property type="match status" value="1"/>
</dbReference>
<dbReference type="GO" id="GO:0043953">
    <property type="term" value="P:protein transport by the Tat complex"/>
    <property type="evidence" value="ECO:0007669"/>
    <property type="project" value="UniProtKB-UniRule"/>
</dbReference>
<dbReference type="GO" id="GO:0065002">
    <property type="term" value="P:intracellular protein transmembrane transport"/>
    <property type="evidence" value="ECO:0007669"/>
    <property type="project" value="TreeGrafter"/>
</dbReference>
<feature type="transmembrane region" description="Helical" evidence="5">
    <location>
        <begin position="93"/>
        <end position="114"/>
    </location>
</feature>
<keyword evidence="5" id="KW-0811">Translocation</keyword>
<feature type="transmembrane region" description="Helical" evidence="5">
    <location>
        <begin position="242"/>
        <end position="263"/>
    </location>
</feature>
<reference evidence="6 7" key="1">
    <citation type="submission" date="2020-04" db="EMBL/GenBank/DDBJ databases">
        <title>Flammeovirga sp. SR4, a novel species isolated from seawater.</title>
        <authorList>
            <person name="Wang X."/>
        </authorList>
    </citation>
    <scope>NUCLEOTIDE SEQUENCE [LARGE SCALE GENOMIC DNA]</scope>
    <source>
        <strain evidence="6 7">SR4</strain>
    </source>
</reference>
<dbReference type="AlphaFoldDB" id="A0A7X8SJ38"/>
<dbReference type="EMBL" id="JABAIL010000002">
    <property type="protein sequence ID" value="NLR91077.1"/>
    <property type="molecule type" value="Genomic_DNA"/>
</dbReference>
<feature type="transmembrane region" description="Helical" evidence="5">
    <location>
        <begin position="135"/>
        <end position="159"/>
    </location>
</feature>
<keyword evidence="3 5" id="KW-1133">Transmembrane helix</keyword>
<feature type="transmembrane region" description="Helical" evidence="5">
    <location>
        <begin position="179"/>
        <end position="205"/>
    </location>
</feature>
<dbReference type="PANTHER" id="PTHR30371">
    <property type="entry name" value="SEC-INDEPENDENT PROTEIN TRANSLOCASE PROTEIN TATC"/>
    <property type="match status" value="1"/>
</dbReference>